<dbReference type="Proteomes" id="UP000241964">
    <property type="component" value="Unassembled WGS sequence"/>
</dbReference>
<name>A0A2P8FGC2_9BACT</name>
<dbReference type="PROSITE" id="PS50042">
    <property type="entry name" value="CNMP_BINDING_3"/>
    <property type="match status" value="1"/>
</dbReference>
<evidence type="ECO:0000259" key="1">
    <source>
        <dbReference type="PROSITE" id="PS50042"/>
    </source>
</evidence>
<dbReference type="RefSeq" id="WP_146151629.1">
    <property type="nucleotide sequence ID" value="NZ_PYAS01000023.1"/>
</dbReference>
<dbReference type="Pfam" id="PF00027">
    <property type="entry name" value="cNMP_binding"/>
    <property type="match status" value="1"/>
</dbReference>
<dbReference type="OrthoDB" id="944427at2"/>
<keyword evidence="3" id="KW-1185">Reference proteome</keyword>
<evidence type="ECO:0000313" key="3">
    <source>
        <dbReference type="Proteomes" id="UP000241964"/>
    </source>
</evidence>
<dbReference type="EMBL" id="PYAS01000023">
    <property type="protein sequence ID" value="PSL20757.1"/>
    <property type="molecule type" value="Genomic_DNA"/>
</dbReference>
<proteinExistence type="predicted"/>
<dbReference type="InterPro" id="IPR000595">
    <property type="entry name" value="cNMP-bd_dom"/>
</dbReference>
<evidence type="ECO:0000313" key="2">
    <source>
        <dbReference type="EMBL" id="PSL20757.1"/>
    </source>
</evidence>
<gene>
    <name evidence="2" type="ORF">CLV60_1231</name>
</gene>
<feature type="domain" description="Cyclic nucleotide-binding" evidence="1">
    <location>
        <begin position="13"/>
        <end position="119"/>
    </location>
</feature>
<organism evidence="2 3">
    <name type="scientific">Dyadobacter jiangsuensis</name>
    <dbReference type="NCBI Taxonomy" id="1591085"/>
    <lineage>
        <taxon>Bacteria</taxon>
        <taxon>Pseudomonadati</taxon>
        <taxon>Bacteroidota</taxon>
        <taxon>Cytophagia</taxon>
        <taxon>Cytophagales</taxon>
        <taxon>Spirosomataceae</taxon>
        <taxon>Dyadobacter</taxon>
    </lineage>
</organism>
<dbReference type="InterPro" id="IPR018490">
    <property type="entry name" value="cNMP-bd_dom_sf"/>
</dbReference>
<dbReference type="AlphaFoldDB" id="A0A2P8FGC2"/>
<feature type="non-terminal residue" evidence="2">
    <location>
        <position position="164"/>
    </location>
</feature>
<dbReference type="InterPro" id="IPR014710">
    <property type="entry name" value="RmlC-like_jellyroll"/>
</dbReference>
<dbReference type="SUPFAM" id="SSF51206">
    <property type="entry name" value="cAMP-binding domain-like"/>
    <property type="match status" value="1"/>
</dbReference>
<sequence>MAVPPGLLESSAPFQHLTDQERTALSEICRPIVLAKKSKLVESGAKFDHVFVLTAGLLRWYFDSDEGTENNVFLISEKEHPIIVGIPEFYDEERETKYNIEAVMDTQLLLFPKSAFEELAFQHRGIYHFYIKSGYFGEVDHLIPWQIDHLIVWRPVAEKSCRSS</sequence>
<reference evidence="2 3" key="1">
    <citation type="submission" date="2018-03" db="EMBL/GenBank/DDBJ databases">
        <title>Genomic Encyclopedia of Archaeal and Bacterial Type Strains, Phase II (KMG-II): from individual species to whole genera.</title>
        <authorList>
            <person name="Goeker M."/>
        </authorList>
    </citation>
    <scope>NUCLEOTIDE SEQUENCE [LARGE SCALE GENOMIC DNA]</scope>
    <source>
        <strain evidence="2 3">DSM 29057</strain>
    </source>
</reference>
<dbReference type="Gene3D" id="2.60.120.10">
    <property type="entry name" value="Jelly Rolls"/>
    <property type="match status" value="1"/>
</dbReference>
<protein>
    <submittedName>
        <fullName evidence="2">Cyclic nucleotide-binding domain-containing protein</fullName>
    </submittedName>
</protein>
<dbReference type="CDD" id="cd00038">
    <property type="entry name" value="CAP_ED"/>
    <property type="match status" value="1"/>
</dbReference>
<accession>A0A2P8FGC2</accession>
<comment type="caution">
    <text evidence="2">The sequence shown here is derived from an EMBL/GenBank/DDBJ whole genome shotgun (WGS) entry which is preliminary data.</text>
</comment>